<sequence>MKISPLREFIWSAMLWLPLMFALWFALNTVVAFPIVRMAHVFVDFLVPGLLSEAGQDYARFAYAYIVDISRVPGLPGGKLEIDEQSVNVLIYAYSMPLFCGLVVASTDTWRRTFLQWGIGLAVLAVTSAAGVAMEALYTIRDGTGNAVAAALAEEGFGDLAAQAGQAANAFIAQRFDAAGINVEVLALVRQFGYLILPPVVPIVMWILLNRPFLETLVGWDEDLGEDAGGNPGETP</sequence>
<proteinExistence type="predicted"/>
<protein>
    <submittedName>
        <fullName evidence="2">Exosortase H-associated membrane protein</fullName>
    </submittedName>
</protein>
<evidence type="ECO:0000313" key="2">
    <source>
        <dbReference type="EMBL" id="MEJ1248106.1"/>
    </source>
</evidence>
<keyword evidence="1" id="KW-0472">Membrane</keyword>
<dbReference type="Proteomes" id="UP001364472">
    <property type="component" value="Unassembled WGS sequence"/>
</dbReference>
<feature type="transmembrane region" description="Helical" evidence="1">
    <location>
        <begin position="89"/>
        <end position="107"/>
    </location>
</feature>
<gene>
    <name evidence="2" type="ORF">WB794_00210</name>
</gene>
<accession>A0AAW9QYX1</accession>
<keyword evidence="1" id="KW-0812">Transmembrane</keyword>
<dbReference type="EMBL" id="JBBDHC010000001">
    <property type="protein sequence ID" value="MEJ1248106.1"/>
    <property type="molecule type" value="Genomic_DNA"/>
</dbReference>
<evidence type="ECO:0000313" key="3">
    <source>
        <dbReference type="Proteomes" id="UP001364472"/>
    </source>
</evidence>
<reference evidence="2 3" key="1">
    <citation type="journal article" date="2016" name="Antonie Van Leeuwenhoek">
        <title>Denitratimonas tolerans gen. nov., sp. nov., a denitrifying bacterium isolated from a bioreactor for tannery wastewater treatment.</title>
        <authorList>
            <person name="Han S.I."/>
            <person name="Kim J.O."/>
            <person name="Lee Y.R."/>
            <person name="Ekpeghere K.I."/>
            <person name="Koh S.C."/>
            <person name="Whang K.S."/>
        </authorList>
    </citation>
    <scope>NUCLEOTIDE SEQUENCE [LARGE SCALE GENOMIC DNA]</scope>
    <source>
        <strain evidence="2 3">KACC 17565</strain>
    </source>
</reference>
<dbReference type="RefSeq" id="WP_337333826.1">
    <property type="nucleotide sequence ID" value="NZ_JBBDHC010000001.1"/>
</dbReference>
<dbReference type="NCBIfam" id="NF041730">
    <property type="entry name" value="XrtH_assoc"/>
    <property type="match status" value="1"/>
</dbReference>
<comment type="caution">
    <text evidence="2">The sequence shown here is derived from an EMBL/GenBank/DDBJ whole genome shotgun (WGS) entry which is preliminary data.</text>
</comment>
<organism evidence="2 3">
    <name type="scientific">Denitratimonas tolerans</name>
    <dbReference type="NCBI Taxonomy" id="1338420"/>
    <lineage>
        <taxon>Bacteria</taxon>
        <taxon>Pseudomonadati</taxon>
        <taxon>Pseudomonadota</taxon>
        <taxon>Gammaproteobacteria</taxon>
        <taxon>Lysobacterales</taxon>
        <taxon>Lysobacteraceae</taxon>
        <taxon>Denitratimonas</taxon>
    </lineage>
</organism>
<feature type="transmembrane region" description="Helical" evidence="1">
    <location>
        <begin position="192"/>
        <end position="209"/>
    </location>
</feature>
<keyword evidence="3" id="KW-1185">Reference proteome</keyword>
<keyword evidence="1" id="KW-1133">Transmembrane helix</keyword>
<evidence type="ECO:0000256" key="1">
    <source>
        <dbReference type="SAM" id="Phobius"/>
    </source>
</evidence>
<feature type="transmembrane region" description="Helical" evidence="1">
    <location>
        <begin position="114"/>
        <end position="134"/>
    </location>
</feature>
<dbReference type="InterPro" id="IPR049823">
    <property type="entry name" value="XrtH_assoc"/>
</dbReference>
<dbReference type="AlphaFoldDB" id="A0AAW9QYX1"/>
<name>A0AAW9QYX1_9GAMM</name>